<name>A0A6P1TD60_9GAMM</name>
<organism evidence="6 9">
    <name type="scientific">Microbulbifer hydrolyticus</name>
    <dbReference type="NCBI Taxonomy" id="48074"/>
    <lineage>
        <taxon>Bacteria</taxon>
        <taxon>Pseudomonadati</taxon>
        <taxon>Pseudomonadota</taxon>
        <taxon>Gammaproteobacteria</taxon>
        <taxon>Cellvibrionales</taxon>
        <taxon>Microbulbiferaceae</taxon>
        <taxon>Microbulbifer</taxon>
    </lineage>
</organism>
<dbReference type="NCBIfam" id="TIGR02645">
    <property type="entry name" value="ARCH_P_rylase"/>
    <property type="match status" value="1"/>
</dbReference>
<protein>
    <recommendedName>
        <fullName evidence="4">Putative thymidine phosphorylase</fullName>
        <ecNumber evidence="4">2.4.2.4</ecNumber>
    </recommendedName>
    <alternativeName>
        <fullName evidence="4">TdRPase</fullName>
    </alternativeName>
</protein>
<dbReference type="SUPFAM" id="SSF54680">
    <property type="entry name" value="Pyrimidine nucleoside phosphorylase C-terminal domain"/>
    <property type="match status" value="1"/>
</dbReference>
<dbReference type="Gene3D" id="3.90.1170.30">
    <property type="entry name" value="Pyrimidine nucleoside phosphorylase-like, C-terminal domain"/>
    <property type="match status" value="1"/>
</dbReference>
<comment type="catalytic activity">
    <reaction evidence="3 4">
        <text>thymidine + phosphate = 2-deoxy-alpha-D-ribose 1-phosphate + thymine</text>
        <dbReference type="Rhea" id="RHEA:16037"/>
        <dbReference type="ChEBI" id="CHEBI:17748"/>
        <dbReference type="ChEBI" id="CHEBI:17821"/>
        <dbReference type="ChEBI" id="CHEBI:43474"/>
        <dbReference type="ChEBI" id="CHEBI:57259"/>
        <dbReference type="EC" id="2.4.2.4"/>
    </reaction>
</comment>
<dbReference type="PROSITE" id="PS00647">
    <property type="entry name" value="THYMID_PHOSPHORYLASE"/>
    <property type="match status" value="1"/>
</dbReference>
<dbReference type="EC" id="2.4.2.4" evidence="4"/>
<dbReference type="OrthoDB" id="341217at2"/>
<sequence>MAHPLPLHAYRMGIDTHEEALVYMRKDCAICRAEGYTANTRLQIKAGERTLIATLNTVAEEILPLGKIGFSESAWEFLNLQTDQEILVLHVPQVYSLSALRKKIYGHSLNATEMSSIIRDIGNRLYSDIEIAGFLTACAGGRLNCSETIALTTTMVSNGNRLYWPEVERVFDKHCIGGLPGNRTTPIVVSIASAAGLVIPKTSSRAITSPAGTADTMEVLTDVDLPLEKLRKVITRTGACLAAGGEVGLSPTDDLLIRIERALNLDSEGQLVASVLSKKMAAGSTHVLIDIPVGPTAKVRDQEQAEKLALLFRNVASGLGLNVRCVVTDGTQAIGNGIGPAEEARDVLSVLRNEAHAPADLTERAVFLAGELLCMATGADRDQAQQQAREILQSGQAWQQFRKICDAQGGLRDIPVASHHIELRSTYAGRLRSMDNRRLARLAKVAGAPSSPEAGLRLRVKVGDMISEHQPVATLYAETSGELAYAREYYHQNRDLFNIAPMDLPLSNVEQLT</sequence>
<dbReference type="GO" id="GO:0009032">
    <property type="term" value="F:thymidine phosphorylase activity"/>
    <property type="evidence" value="ECO:0007669"/>
    <property type="project" value="UniProtKB-UniRule"/>
</dbReference>
<dbReference type="InterPro" id="IPR013466">
    <property type="entry name" value="Thymidine/AMP_Pase"/>
</dbReference>
<reference evidence="7 8" key="1">
    <citation type="submission" date="2020-01" db="EMBL/GenBank/DDBJ databases">
        <title>The possibility of degradation of plastic by Microbulbifer hydrolyticus IRE-31.</title>
        <authorList>
            <person name="Liu L."/>
        </authorList>
    </citation>
    <scope>NUCLEOTIDE SEQUENCE [LARGE SCALE GENOMIC DNA]</scope>
    <source>
        <strain evidence="7 8">IRE-31</strain>
    </source>
</reference>
<keyword evidence="1 4" id="KW-0328">Glycosyltransferase</keyword>
<dbReference type="InterPro" id="IPR028579">
    <property type="entry name" value="Thym_Pase_Put"/>
</dbReference>
<comment type="similarity">
    <text evidence="4">Belongs to the thymidine/pyrimidine-nucleoside phosphorylase family. Type 2 subfamily.</text>
</comment>
<dbReference type="EMBL" id="CP047491">
    <property type="protein sequence ID" value="QHQ38642.1"/>
    <property type="molecule type" value="Genomic_DNA"/>
</dbReference>
<dbReference type="GO" id="GO:0005829">
    <property type="term" value="C:cytosol"/>
    <property type="evidence" value="ECO:0007669"/>
    <property type="project" value="TreeGrafter"/>
</dbReference>
<proteinExistence type="inferred from homology"/>
<evidence type="ECO:0000313" key="9">
    <source>
        <dbReference type="Proteomes" id="UP000563601"/>
    </source>
</evidence>
<dbReference type="InterPro" id="IPR035902">
    <property type="entry name" value="Nuc_phospho_transferase"/>
</dbReference>
<evidence type="ECO:0000256" key="2">
    <source>
        <dbReference type="ARBA" id="ARBA00022679"/>
    </source>
</evidence>
<dbReference type="InterPro" id="IPR017872">
    <property type="entry name" value="Pyrmidine_PPase_CS"/>
</dbReference>
<evidence type="ECO:0000259" key="5">
    <source>
        <dbReference type="SMART" id="SM00941"/>
    </source>
</evidence>
<dbReference type="InterPro" id="IPR000053">
    <property type="entry name" value="Thymidine/pyrmidine_PPase"/>
</dbReference>
<dbReference type="RefSeq" id="WP_161857972.1">
    <property type="nucleotide sequence ID" value="NZ_CP047491.1"/>
</dbReference>
<dbReference type="PANTHER" id="PTHR10515:SF0">
    <property type="entry name" value="THYMIDINE PHOSPHORYLASE"/>
    <property type="match status" value="1"/>
</dbReference>
<gene>
    <name evidence="7" type="ORF">GTQ55_06325</name>
    <name evidence="6" type="ORF">HNQ53_003401</name>
</gene>
<dbReference type="EMBL" id="JACHHR010000006">
    <property type="protein sequence ID" value="MBB5213154.1"/>
    <property type="molecule type" value="Genomic_DNA"/>
</dbReference>
<dbReference type="InterPro" id="IPR013102">
    <property type="entry name" value="PYNP_C"/>
</dbReference>
<dbReference type="HAMAP" id="MF_00703">
    <property type="entry name" value="Thymid_phosp_2"/>
    <property type="match status" value="1"/>
</dbReference>
<dbReference type="InterPro" id="IPR036320">
    <property type="entry name" value="Glycosyl_Trfase_fam3_N_dom_sf"/>
</dbReference>
<dbReference type="Pfam" id="PF00591">
    <property type="entry name" value="Glycos_transf_3"/>
    <property type="match status" value="1"/>
</dbReference>
<dbReference type="PANTHER" id="PTHR10515">
    <property type="entry name" value="THYMIDINE PHOSPHORYLASE"/>
    <property type="match status" value="1"/>
</dbReference>
<reference evidence="6 9" key="2">
    <citation type="submission" date="2020-08" db="EMBL/GenBank/DDBJ databases">
        <title>Genomic Encyclopedia of Type Strains, Phase IV (KMG-IV): sequencing the most valuable type-strain genomes for metagenomic binning, comparative biology and taxonomic classification.</title>
        <authorList>
            <person name="Goeker M."/>
        </authorList>
    </citation>
    <scope>NUCLEOTIDE SEQUENCE [LARGE SCALE GENOMIC DNA]</scope>
    <source>
        <strain evidence="6 9">DSM 11525</strain>
    </source>
</reference>
<dbReference type="GO" id="GO:0006213">
    <property type="term" value="P:pyrimidine nucleoside metabolic process"/>
    <property type="evidence" value="ECO:0007669"/>
    <property type="project" value="InterPro"/>
</dbReference>
<accession>A0A6P1TD60</accession>
<dbReference type="SMART" id="SM00941">
    <property type="entry name" value="PYNP_C"/>
    <property type="match status" value="1"/>
</dbReference>
<feature type="domain" description="Pyrimidine nucleoside phosphorylase C-terminal" evidence="5">
    <location>
        <begin position="430"/>
        <end position="497"/>
    </location>
</feature>
<dbReference type="GO" id="GO:0006206">
    <property type="term" value="P:pyrimidine nucleobase metabolic process"/>
    <property type="evidence" value="ECO:0007669"/>
    <property type="project" value="InterPro"/>
</dbReference>
<evidence type="ECO:0000313" key="6">
    <source>
        <dbReference type="EMBL" id="MBB5213154.1"/>
    </source>
</evidence>
<dbReference type="SUPFAM" id="SSF52418">
    <property type="entry name" value="Nucleoside phosphorylase/phosphoribosyltransferase catalytic domain"/>
    <property type="match status" value="1"/>
</dbReference>
<evidence type="ECO:0000313" key="7">
    <source>
        <dbReference type="EMBL" id="QHQ38642.1"/>
    </source>
</evidence>
<dbReference type="Pfam" id="PF07831">
    <property type="entry name" value="PYNP_C"/>
    <property type="match status" value="1"/>
</dbReference>
<keyword evidence="8" id="KW-1185">Reference proteome</keyword>
<evidence type="ECO:0000256" key="1">
    <source>
        <dbReference type="ARBA" id="ARBA00022676"/>
    </source>
</evidence>
<dbReference type="GO" id="GO:0004645">
    <property type="term" value="F:1,4-alpha-oligoglucan phosphorylase activity"/>
    <property type="evidence" value="ECO:0007669"/>
    <property type="project" value="InterPro"/>
</dbReference>
<dbReference type="InterPro" id="IPR000312">
    <property type="entry name" value="Glycosyl_Trfase_fam3"/>
</dbReference>
<evidence type="ECO:0000256" key="3">
    <source>
        <dbReference type="ARBA" id="ARBA00048550"/>
    </source>
</evidence>
<evidence type="ECO:0000313" key="8">
    <source>
        <dbReference type="Proteomes" id="UP000464675"/>
    </source>
</evidence>
<dbReference type="SUPFAM" id="SSF47648">
    <property type="entry name" value="Nucleoside phosphorylase/phosphoribosyltransferase N-terminal domain"/>
    <property type="match status" value="1"/>
</dbReference>
<dbReference type="NCBIfam" id="NF003338">
    <property type="entry name" value="PRK04350.1"/>
    <property type="match status" value="1"/>
</dbReference>
<dbReference type="InterPro" id="IPR017459">
    <property type="entry name" value="Glycosyl_Trfase_fam3_N_dom"/>
</dbReference>
<dbReference type="Gene3D" id="1.20.970.50">
    <property type="match status" value="1"/>
</dbReference>
<keyword evidence="2 4" id="KW-0808">Transferase</keyword>
<dbReference type="Proteomes" id="UP000563601">
    <property type="component" value="Unassembled WGS sequence"/>
</dbReference>
<dbReference type="InterPro" id="IPR036566">
    <property type="entry name" value="PYNP-like_C_sf"/>
</dbReference>
<evidence type="ECO:0000256" key="4">
    <source>
        <dbReference type="HAMAP-Rule" id="MF_00703"/>
    </source>
</evidence>
<dbReference type="AlphaFoldDB" id="A0A6P1TD60"/>
<dbReference type="Gene3D" id="3.40.1030.10">
    <property type="entry name" value="Nucleoside phosphorylase/phosphoribosyltransferase catalytic domain"/>
    <property type="match status" value="1"/>
</dbReference>
<dbReference type="Proteomes" id="UP000464675">
    <property type="component" value="Chromosome"/>
</dbReference>
<dbReference type="Pfam" id="PF02885">
    <property type="entry name" value="Glycos_trans_3N"/>
    <property type="match status" value="1"/>
</dbReference>